<dbReference type="AlphaFoldDB" id="A0A2G4SMB6"/>
<keyword evidence="2" id="KW-1185">Reference proteome</keyword>
<dbReference type="STRING" id="1340429.A0A2G4SMB6"/>
<evidence type="ECO:0000313" key="2">
    <source>
        <dbReference type="Proteomes" id="UP000242254"/>
    </source>
</evidence>
<evidence type="ECO:0000313" key="1">
    <source>
        <dbReference type="EMBL" id="PHZ09909.1"/>
    </source>
</evidence>
<gene>
    <name evidence="1" type="ORF">RHIMIDRAFT_293884</name>
</gene>
<dbReference type="RefSeq" id="XP_023463617.1">
    <property type="nucleotide sequence ID" value="XM_023614027.1"/>
</dbReference>
<protein>
    <submittedName>
        <fullName evidence="1">Uncharacterized protein</fullName>
    </submittedName>
</protein>
<proteinExistence type="predicted"/>
<dbReference type="Proteomes" id="UP000242254">
    <property type="component" value="Unassembled WGS sequence"/>
</dbReference>
<sequence length="265" mass="30121">MKYTEHFKRQHLSTESGSATPIENVYLDEPSADLIFVSNKRSKAKGRFNWAICFDEGQQMGLFNRYRNHITLQRAFAKTAIKDKTTIAEGELLTTYFDPILANILANPDENVLLRWANVTCDATISKLTQMTFGPSLGFGEAKVVQPTCDKYMLCYDLARLATFAKDTIAENKLNASLSVTLFLARLRHDGIYVMQEIAYMTFPQSIEELVTFISKITDAFWRLRTSCDNEELIKAHGRPTNPSLYSLVDASEDRRRLCSLRFGS</sequence>
<accession>A0A2G4SMB6</accession>
<dbReference type="GeneID" id="35445016"/>
<name>A0A2G4SMB6_RHIZD</name>
<organism evidence="1 2">
    <name type="scientific">Rhizopus microsporus ATCC 52813</name>
    <dbReference type="NCBI Taxonomy" id="1340429"/>
    <lineage>
        <taxon>Eukaryota</taxon>
        <taxon>Fungi</taxon>
        <taxon>Fungi incertae sedis</taxon>
        <taxon>Mucoromycota</taxon>
        <taxon>Mucoromycotina</taxon>
        <taxon>Mucoromycetes</taxon>
        <taxon>Mucorales</taxon>
        <taxon>Mucorineae</taxon>
        <taxon>Rhizopodaceae</taxon>
        <taxon>Rhizopus</taxon>
    </lineage>
</organism>
<reference evidence="1 2" key="1">
    <citation type="journal article" date="2016" name="Proc. Natl. Acad. Sci. U.S.A.">
        <title>Lipid metabolic changes in an early divergent fungus govern the establishment of a mutualistic symbiosis with endobacteria.</title>
        <authorList>
            <person name="Lastovetsky O.A."/>
            <person name="Gaspar M.L."/>
            <person name="Mondo S.J."/>
            <person name="LaButti K.M."/>
            <person name="Sandor L."/>
            <person name="Grigoriev I.V."/>
            <person name="Henry S.A."/>
            <person name="Pawlowska T.E."/>
        </authorList>
    </citation>
    <scope>NUCLEOTIDE SEQUENCE [LARGE SCALE GENOMIC DNA]</scope>
    <source>
        <strain evidence="1 2">ATCC 52813</strain>
    </source>
</reference>
<dbReference type="EMBL" id="KZ303856">
    <property type="protein sequence ID" value="PHZ09909.1"/>
    <property type="molecule type" value="Genomic_DNA"/>
</dbReference>